<dbReference type="PANTHER" id="PTHR35213">
    <property type="entry name" value="RING-TYPE DOMAIN-CONTAINING PROTEIN-RELATED"/>
    <property type="match status" value="1"/>
</dbReference>
<feature type="region of interest" description="Disordered" evidence="1">
    <location>
        <begin position="327"/>
        <end position="450"/>
    </location>
</feature>
<evidence type="ECO:0000256" key="1">
    <source>
        <dbReference type="SAM" id="MobiDB-lite"/>
    </source>
</evidence>
<feature type="compositionally biased region" description="Basic residues" evidence="1">
    <location>
        <begin position="333"/>
        <end position="345"/>
    </location>
</feature>
<feature type="compositionally biased region" description="Polar residues" evidence="1">
    <location>
        <begin position="436"/>
        <end position="450"/>
    </location>
</feature>
<evidence type="ECO:0000313" key="2">
    <source>
        <dbReference type="EMBL" id="POM76726.1"/>
    </source>
</evidence>
<sequence length="450" mass="49528">MNAASALSSLYFSSLCSFQTDTQASPVSKPKANSTVTILPAPSTNADTNTSVLAASSCPLDAPESPRTPLSDGYSTPKAKYDENQSQIKRKSLDLDDDLTSFIAPTPSKRKASSDFLRKGQWTSTEERLARLLIEAFEEGYLPIYTGIRLRGYLAVQLQCDPMRVSKKLCAGTIDGKQVPKNYGQKKYKLRKKLLWDSDEAASRMAELEKLTKALWHEARMRKPSFLTLSSTRNLNKRRRSDDDDVSLSSPSSPGRGRIPSSTPKSKKQKVFPIIYLNLSKLKHYSVRDDSSDSDPASPLKDSDSDSEPVRLDGESLQAAYDLLTLCSPRGSSNKRKSKKGKIKKDKASADEVSYQVNISEDKTAECKWTTADPSKDKSSSGNLSEDILIKDEPIENTPDLDTSNEDKSVSEEAPSNNSVMDNIPGNEASIEDIQLQDTLAKSEPLTSSM</sequence>
<dbReference type="PANTHER" id="PTHR35213:SF3">
    <property type="entry name" value="MYB-LIKE DOMAIN-CONTAINING PROTEIN"/>
    <property type="match status" value="1"/>
</dbReference>
<proteinExistence type="predicted"/>
<feature type="region of interest" description="Disordered" evidence="1">
    <location>
        <begin position="57"/>
        <end position="85"/>
    </location>
</feature>
<dbReference type="Proteomes" id="UP000237271">
    <property type="component" value="Unassembled WGS sequence"/>
</dbReference>
<feature type="compositionally biased region" description="Low complexity" evidence="1">
    <location>
        <begin position="247"/>
        <end position="264"/>
    </location>
</feature>
<feature type="region of interest" description="Disordered" evidence="1">
    <location>
        <begin position="287"/>
        <end position="311"/>
    </location>
</feature>
<keyword evidence="3" id="KW-1185">Reference proteome</keyword>
<accession>A0A2P4YG00</accession>
<gene>
    <name evidence="2" type="ORF">PHPALM_6002</name>
</gene>
<feature type="region of interest" description="Disordered" evidence="1">
    <location>
        <begin position="231"/>
        <end position="267"/>
    </location>
</feature>
<feature type="compositionally biased region" description="Basic and acidic residues" evidence="1">
    <location>
        <begin position="301"/>
        <end position="311"/>
    </location>
</feature>
<dbReference type="AlphaFoldDB" id="A0A2P4YG00"/>
<reference evidence="2 3" key="1">
    <citation type="journal article" date="2017" name="Genome Biol. Evol.">
        <title>Phytophthora megakarya and P. palmivora, closely related causal agents of cacao black pod rot, underwent increases in genome sizes and gene numbers by different mechanisms.</title>
        <authorList>
            <person name="Ali S.S."/>
            <person name="Shao J."/>
            <person name="Lary D.J."/>
            <person name="Kronmiller B."/>
            <person name="Shen D."/>
            <person name="Strem M.D."/>
            <person name="Amoako-Attah I."/>
            <person name="Akrofi A.Y."/>
            <person name="Begoude B.A."/>
            <person name="Ten Hoopen G.M."/>
            <person name="Coulibaly K."/>
            <person name="Kebe B.I."/>
            <person name="Melnick R.L."/>
            <person name="Guiltinan M.J."/>
            <person name="Tyler B.M."/>
            <person name="Meinhardt L.W."/>
            <person name="Bailey B.A."/>
        </authorList>
    </citation>
    <scope>NUCLEOTIDE SEQUENCE [LARGE SCALE GENOMIC DNA]</scope>
    <source>
        <strain evidence="3">sbr112.9</strain>
    </source>
</reference>
<name>A0A2P4YG00_9STRA</name>
<dbReference type="EMBL" id="NCKW01003398">
    <property type="protein sequence ID" value="POM76726.1"/>
    <property type="molecule type" value="Genomic_DNA"/>
</dbReference>
<dbReference type="OrthoDB" id="47272at2759"/>
<evidence type="ECO:0000313" key="3">
    <source>
        <dbReference type="Proteomes" id="UP000237271"/>
    </source>
</evidence>
<comment type="caution">
    <text evidence="2">The sequence shown here is derived from an EMBL/GenBank/DDBJ whole genome shotgun (WGS) entry which is preliminary data.</text>
</comment>
<protein>
    <submittedName>
        <fullName evidence="2">Uncharacterized protein</fullName>
    </submittedName>
</protein>
<organism evidence="2 3">
    <name type="scientific">Phytophthora palmivora</name>
    <dbReference type="NCBI Taxonomy" id="4796"/>
    <lineage>
        <taxon>Eukaryota</taxon>
        <taxon>Sar</taxon>
        <taxon>Stramenopiles</taxon>
        <taxon>Oomycota</taxon>
        <taxon>Peronosporomycetes</taxon>
        <taxon>Peronosporales</taxon>
        <taxon>Peronosporaceae</taxon>
        <taxon>Phytophthora</taxon>
    </lineage>
</organism>